<dbReference type="RefSeq" id="WP_100881457.1">
    <property type="nucleotide sequence ID" value="NZ_CP025043.1"/>
</dbReference>
<organism evidence="1 2">
    <name type="scientific">Streptococcus suis</name>
    <dbReference type="NCBI Taxonomy" id="1307"/>
    <lineage>
        <taxon>Bacteria</taxon>
        <taxon>Bacillati</taxon>
        <taxon>Bacillota</taxon>
        <taxon>Bacilli</taxon>
        <taxon>Lactobacillales</taxon>
        <taxon>Streptococcaceae</taxon>
        <taxon>Streptococcus</taxon>
    </lineage>
</organism>
<evidence type="ECO:0000313" key="1">
    <source>
        <dbReference type="EMBL" id="AUA19234.1"/>
    </source>
</evidence>
<gene>
    <name evidence="1" type="ORF">CWI26_06950</name>
</gene>
<accession>A0A2I5KPF3</accession>
<name>A0A2I5KPF3_STRSU</name>
<reference evidence="1 2" key="1">
    <citation type="submission" date="2017-11" db="EMBL/GenBank/DDBJ databases">
        <title>Genome analysis of Streptococcus suis serotype chz stain ah681.</title>
        <authorList>
            <person name="Pan Z."/>
            <person name="Zhang Y."/>
            <person name="Ma J."/>
            <person name="Lu P."/>
            <person name="Zhu Y."/>
            <person name="Zhong X."/>
            <person name="Dong W."/>
            <person name="Lu C."/>
            <person name="Yao H."/>
        </authorList>
    </citation>
    <scope>NUCLEOTIDE SEQUENCE [LARGE SCALE GENOMIC DNA]</scope>
    <source>
        <strain evidence="1 2">AH681</strain>
    </source>
</reference>
<evidence type="ECO:0000313" key="2">
    <source>
        <dbReference type="Proteomes" id="UP000231863"/>
    </source>
</evidence>
<dbReference type="AlphaFoldDB" id="A0A2I5KPF3"/>
<proteinExistence type="predicted"/>
<dbReference type="Proteomes" id="UP000231863">
    <property type="component" value="Chromosome"/>
</dbReference>
<protein>
    <submittedName>
        <fullName evidence="1">Uncharacterized protein</fullName>
    </submittedName>
</protein>
<sequence length="169" mass="19956">MVDFTKLNKISKNQTMKTNNGNDTTHSKMISSYSPLQHKVDLNQKKDEFYRKIYEESQAIRSEIQTYLSIIMKMIEEEIPISRMLAEVLFKLMNLSNNPMDTKERLKYLVQEKNNEVARIVLYEIITILINNMKSAHFQKHSDDVGEKMRLENAIKRHEELLIQLSGKY</sequence>
<dbReference type="EMBL" id="CP025043">
    <property type="protein sequence ID" value="AUA19234.1"/>
    <property type="molecule type" value="Genomic_DNA"/>
</dbReference>